<dbReference type="GO" id="GO:0030313">
    <property type="term" value="C:cell envelope"/>
    <property type="evidence" value="ECO:0007669"/>
    <property type="project" value="UniProtKB-SubCell"/>
</dbReference>
<dbReference type="InterPro" id="IPR050570">
    <property type="entry name" value="Cell_wall_metabolism_enzyme"/>
</dbReference>
<dbReference type="InterPro" id="IPR054512">
    <property type="entry name" value="NMB0315-like_N"/>
</dbReference>
<dbReference type="Pfam" id="PF01551">
    <property type="entry name" value="Peptidase_M23"/>
    <property type="match status" value="1"/>
</dbReference>
<dbReference type="FunFam" id="2.70.70.10:FF:000002">
    <property type="entry name" value="Murein DD-endopeptidase MepM"/>
    <property type="match status" value="1"/>
</dbReference>
<keyword evidence="3" id="KW-0645">Protease</keyword>
<dbReference type="GO" id="GO:0006508">
    <property type="term" value="P:proteolysis"/>
    <property type="evidence" value="ECO:0007669"/>
    <property type="project" value="UniProtKB-KW"/>
</dbReference>
<dbReference type="KEGG" id="halc:EY643_01975"/>
<evidence type="ECO:0000256" key="1">
    <source>
        <dbReference type="ARBA" id="ARBA00001947"/>
    </source>
</evidence>
<dbReference type="GO" id="GO:0004222">
    <property type="term" value="F:metalloendopeptidase activity"/>
    <property type="evidence" value="ECO:0007669"/>
    <property type="project" value="TreeGrafter"/>
</dbReference>
<sequence length="469" mass="50410">MPGVKRPRGATAIRGQQSPLAQLTLPTIAVKRGHVAIGLVAVGCIAVALGLSGDDAATVAEAPVVTDTLTEAVAAEPIPAAPVDTFAEPTAPAQPPWIEETVRSGDNLSLIFERAGYTKRDVHRVVTEPEHGKGLARIHPGQTIAFQAGEDGGLASVKFVKSQLETVVYRLENDSFVSEIQTRQTDIVQSTASGVITSSLFMAGQEAGLSQTTIMEMANIFGGVIDFVGDPRKGDTMNLVFQEHQLDGVKYDDGDIIAASYNNQGKLYTAYRYVDSNGDAGYYNEKGVSMRKAFLLAPVDFTRISSNFNPRRIHPIYKTARPHRGTDYAAPTGTPVYAAGDGRVRKAGYSKANGNYVFIQHGEQFETKYLHLHKRRAKTGQRVSQGQVIGTVGSTGAATGPHLHYEFLMNGVHRNPRTIHKKLPKAKSLPAAEMPRFLAAIEPAAQQLAQLQADTDTQLALAGANPDRG</sequence>
<reference evidence="9 10" key="1">
    <citation type="submission" date="2019-02" db="EMBL/GenBank/DDBJ databases">
        <authorList>
            <person name="Li S.-H."/>
        </authorList>
    </citation>
    <scope>NUCLEOTIDE SEQUENCE [LARGE SCALE GENOMIC DNA]</scope>
    <source>
        <strain evidence="9 10">IMCC14385</strain>
    </source>
</reference>
<dbReference type="Pfam" id="PF19425">
    <property type="entry name" value="Csd3_N2"/>
    <property type="match status" value="1"/>
</dbReference>
<dbReference type="Pfam" id="PF22310">
    <property type="entry name" value="NMB0315_dom_I"/>
    <property type="match status" value="1"/>
</dbReference>
<keyword evidence="7" id="KW-0482">Metalloprotease</keyword>
<evidence type="ECO:0000256" key="4">
    <source>
        <dbReference type="ARBA" id="ARBA00022723"/>
    </source>
</evidence>
<evidence type="ECO:0000256" key="6">
    <source>
        <dbReference type="ARBA" id="ARBA00022833"/>
    </source>
</evidence>
<accession>A0A5P9NFH1</accession>
<protein>
    <submittedName>
        <fullName evidence="9">Peptidase M23</fullName>
    </submittedName>
</protein>
<keyword evidence="6" id="KW-0862">Zinc</keyword>
<dbReference type="InterPro" id="IPR011055">
    <property type="entry name" value="Dup_hybrid_motif"/>
</dbReference>
<keyword evidence="5" id="KW-0378">Hydrolase</keyword>
<dbReference type="RefSeq" id="WP_152660634.1">
    <property type="nucleotide sequence ID" value="NZ_CP036422.1"/>
</dbReference>
<dbReference type="PROSITE" id="PS51782">
    <property type="entry name" value="LYSM"/>
    <property type="match status" value="1"/>
</dbReference>
<evidence type="ECO:0000256" key="5">
    <source>
        <dbReference type="ARBA" id="ARBA00022801"/>
    </source>
</evidence>
<organism evidence="9 10">
    <name type="scientific">Halioglobus maricola</name>
    <dbReference type="NCBI Taxonomy" id="2601894"/>
    <lineage>
        <taxon>Bacteria</taxon>
        <taxon>Pseudomonadati</taxon>
        <taxon>Pseudomonadota</taxon>
        <taxon>Gammaproteobacteria</taxon>
        <taxon>Cellvibrionales</taxon>
        <taxon>Halieaceae</taxon>
        <taxon>Halioglobus</taxon>
    </lineage>
</organism>
<dbReference type="EMBL" id="CP036422">
    <property type="protein sequence ID" value="QFU74522.1"/>
    <property type="molecule type" value="Genomic_DNA"/>
</dbReference>
<dbReference type="PANTHER" id="PTHR21666">
    <property type="entry name" value="PEPTIDASE-RELATED"/>
    <property type="match status" value="1"/>
</dbReference>
<dbReference type="InterPro" id="IPR018392">
    <property type="entry name" value="LysM"/>
</dbReference>
<dbReference type="Proteomes" id="UP000326287">
    <property type="component" value="Chromosome"/>
</dbReference>
<evidence type="ECO:0000313" key="9">
    <source>
        <dbReference type="EMBL" id="QFU74522.1"/>
    </source>
</evidence>
<dbReference type="InterPro" id="IPR045834">
    <property type="entry name" value="Csd3_N2"/>
</dbReference>
<dbReference type="AlphaFoldDB" id="A0A5P9NFH1"/>
<evidence type="ECO:0000256" key="2">
    <source>
        <dbReference type="ARBA" id="ARBA00004196"/>
    </source>
</evidence>
<dbReference type="PANTHER" id="PTHR21666:SF288">
    <property type="entry name" value="CELL DIVISION PROTEIN YTFB"/>
    <property type="match status" value="1"/>
</dbReference>
<gene>
    <name evidence="9" type="ORF">EY643_01975</name>
</gene>
<dbReference type="CDD" id="cd12797">
    <property type="entry name" value="M23_peptidase"/>
    <property type="match status" value="1"/>
</dbReference>
<dbReference type="SUPFAM" id="SSF51261">
    <property type="entry name" value="Duplicated hybrid motif"/>
    <property type="match status" value="1"/>
</dbReference>
<evidence type="ECO:0000259" key="8">
    <source>
        <dbReference type="PROSITE" id="PS51782"/>
    </source>
</evidence>
<dbReference type="OrthoDB" id="9805070at2"/>
<evidence type="ECO:0000313" key="10">
    <source>
        <dbReference type="Proteomes" id="UP000326287"/>
    </source>
</evidence>
<dbReference type="InterPro" id="IPR016047">
    <property type="entry name" value="M23ase_b-sheet_dom"/>
</dbReference>
<dbReference type="Gene3D" id="2.70.70.10">
    <property type="entry name" value="Glucose Permease (Domain IIA)"/>
    <property type="match status" value="1"/>
</dbReference>
<evidence type="ECO:0000256" key="7">
    <source>
        <dbReference type="ARBA" id="ARBA00023049"/>
    </source>
</evidence>
<evidence type="ECO:0000256" key="3">
    <source>
        <dbReference type="ARBA" id="ARBA00022670"/>
    </source>
</evidence>
<name>A0A5P9NFH1_9GAMM</name>
<dbReference type="GO" id="GO:0046872">
    <property type="term" value="F:metal ion binding"/>
    <property type="evidence" value="ECO:0007669"/>
    <property type="project" value="UniProtKB-KW"/>
</dbReference>
<keyword evidence="4" id="KW-0479">Metal-binding</keyword>
<proteinExistence type="predicted"/>
<comment type="cofactor">
    <cofactor evidence="1">
        <name>Zn(2+)</name>
        <dbReference type="ChEBI" id="CHEBI:29105"/>
    </cofactor>
</comment>
<feature type="domain" description="LysM" evidence="8">
    <location>
        <begin position="98"/>
        <end position="146"/>
    </location>
</feature>
<keyword evidence="10" id="KW-1185">Reference proteome</keyword>
<dbReference type="Gene3D" id="3.10.450.350">
    <property type="match status" value="2"/>
</dbReference>
<comment type="subcellular location">
    <subcellularLocation>
        <location evidence="2">Cell envelope</location>
    </subcellularLocation>
</comment>